<dbReference type="EMBL" id="CAESAJ010000049">
    <property type="protein sequence ID" value="CAB4336398.1"/>
    <property type="molecule type" value="Genomic_DNA"/>
</dbReference>
<protein>
    <submittedName>
        <fullName evidence="1">Unannotated protein</fullName>
    </submittedName>
</protein>
<sequence length="51" mass="5252">MPILAVASHMGGHGLDEVKPNGICLDAVLLNGICLDAVLPNGMLQALVKTK</sequence>
<proteinExistence type="predicted"/>
<gene>
    <name evidence="1" type="ORF">UFOPK3770_00600</name>
</gene>
<dbReference type="AlphaFoldDB" id="A0A6J5Z4T2"/>
<reference evidence="1" key="1">
    <citation type="submission" date="2020-05" db="EMBL/GenBank/DDBJ databases">
        <authorList>
            <person name="Chiriac C."/>
            <person name="Salcher M."/>
            <person name="Ghai R."/>
            <person name="Kavagutti S V."/>
        </authorList>
    </citation>
    <scope>NUCLEOTIDE SEQUENCE</scope>
</reference>
<evidence type="ECO:0000313" key="1">
    <source>
        <dbReference type="EMBL" id="CAB4336398.1"/>
    </source>
</evidence>
<accession>A0A6J5Z4T2</accession>
<organism evidence="1">
    <name type="scientific">freshwater metagenome</name>
    <dbReference type="NCBI Taxonomy" id="449393"/>
    <lineage>
        <taxon>unclassified sequences</taxon>
        <taxon>metagenomes</taxon>
        <taxon>ecological metagenomes</taxon>
    </lineage>
</organism>
<name>A0A6J5Z4T2_9ZZZZ</name>